<dbReference type="GO" id="GO:0005737">
    <property type="term" value="C:cytoplasm"/>
    <property type="evidence" value="ECO:0007669"/>
    <property type="project" value="InterPro"/>
</dbReference>
<dbReference type="CDD" id="cd00609">
    <property type="entry name" value="AAT_like"/>
    <property type="match status" value="1"/>
</dbReference>
<dbReference type="InterPro" id="IPR015422">
    <property type="entry name" value="PyrdxlP-dep_Trfase_small"/>
</dbReference>
<dbReference type="InterPro" id="IPR022663">
    <property type="entry name" value="DapB_C"/>
</dbReference>
<keyword evidence="2" id="KW-0560">Oxidoreductase</keyword>
<feature type="domain" description="Dihydrodipicolinate reductase C-terminal" evidence="5">
    <location>
        <begin position="517"/>
        <end position="625"/>
    </location>
</feature>
<reference evidence="6" key="1">
    <citation type="journal article" date="2020" name="Nature">
        <title>Giant virus diversity and host interactions through global metagenomics.</title>
        <authorList>
            <person name="Schulz F."/>
            <person name="Roux S."/>
            <person name="Paez-Espino D."/>
            <person name="Jungbluth S."/>
            <person name="Walsh D.A."/>
            <person name="Denef V.J."/>
            <person name="McMahon K.D."/>
            <person name="Konstantinidis K.T."/>
            <person name="Eloe-Fadrosh E.A."/>
            <person name="Kyrpides N.C."/>
            <person name="Woyke T."/>
        </authorList>
    </citation>
    <scope>NUCLEOTIDE SEQUENCE</scope>
    <source>
        <strain evidence="6">GVMAG-M-3300024302-11</strain>
    </source>
</reference>
<dbReference type="PROSITE" id="PS01326">
    <property type="entry name" value="DAP_EPIMERASE"/>
    <property type="match status" value="1"/>
</dbReference>
<evidence type="ECO:0000256" key="1">
    <source>
        <dbReference type="ARBA" id="ARBA00022857"/>
    </source>
</evidence>
<dbReference type="UniPathway" id="UPA00034">
    <property type="reaction ID" value="UER00025"/>
</dbReference>
<dbReference type="GO" id="GO:0047536">
    <property type="term" value="F:2-aminoadipate transaminase activity"/>
    <property type="evidence" value="ECO:0007669"/>
    <property type="project" value="TreeGrafter"/>
</dbReference>
<dbReference type="InterPro" id="IPR000846">
    <property type="entry name" value="DapB_N"/>
</dbReference>
<feature type="domain" description="Dihydrodipicolinate reductase N-terminal" evidence="4">
    <location>
        <begin position="412"/>
        <end position="512"/>
    </location>
</feature>
<dbReference type="InterPro" id="IPR015421">
    <property type="entry name" value="PyrdxlP-dep_Trfase_major"/>
</dbReference>
<dbReference type="Gene3D" id="3.10.310.10">
    <property type="entry name" value="Diaminopimelate Epimerase, Chain A, domain 1"/>
    <property type="match status" value="2"/>
</dbReference>
<dbReference type="InterPro" id="IPR036291">
    <property type="entry name" value="NAD(P)-bd_dom_sf"/>
</dbReference>
<dbReference type="EMBL" id="MN740258">
    <property type="protein sequence ID" value="QHT96506.1"/>
    <property type="molecule type" value="Genomic_DNA"/>
</dbReference>
<proteinExistence type="predicted"/>
<dbReference type="SUPFAM" id="SSF53383">
    <property type="entry name" value="PLP-dependent transferases"/>
    <property type="match status" value="1"/>
</dbReference>
<dbReference type="GO" id="GO:0009089">
    <property type="term" value="P:lysine biosynthetic process via diaminopimelate"/>
    <property type="evidence" value="ECO:0007669"/>
    <property type="project" value="UniProtKB-UniPathway"/>
</dbReference>
<dbReference type="InterPro" id="IPR004839">
    <property type="entry name" value="Aminotransferase_I/II_large"/>
</dbReference>
<evidence type="ECO:0000259" key="3">
    <source>
        <dbReference type="Pfam" id="PF00155"/>
    </source>
</evidence>
<organism evidence="6">
    <name type="scientific">viral metagenome</name>
    <dbReference type="NCBI Taxonomy" id="1070528"/>
    <lineage>
        <taxon>unclassified sequences</taxon>
        <taxon>metagenomes</taxon>
        <taxon>organismal metagenomes</taxon>
    </lineage>
</organism>
<dbReference type="Gene3D" id="3.40.50.720">
    <property type="entry name" value="NAD(P)-binding Rossmann-like Domain"/>
    <property type="match status" value="1"/>
</dbReference>
<name>A0A6C0IVS3_9ZZZZ</name>
<dbReference type="PANTHER" id="PTHR42858">
    <property type="entry name" value="AMINOTRANSFERASE"/>
    <property type="match status" value="1"/>
</dbReference>
<feature type="domain" description="Aminotransferase class I/classII large" evidence="3">
    <location>
        <begin position="14"/>
        <end position="402"/>
    </location>
</feature>
<dbReference type="SUPFAM" id="SSF51735">
    <property type="entry name" value="NAD(P)-binding Rossmann-fold domains"/>
    <property type="match status" value="1"/>
</dbReference>
<dbReference type="NCBIfam" id="TIGR00652">
    <property type="entry name" value="DapF"/>
    <property type="match status" value="1"/>
</dbReference>
<evidence type="ECO:0000313" key="6">
    <source>
        <dbReference type="EMBL" id="QHT96506.1"/>
    </source>
</evidence>
<protein>
    <submittedName>
        <fullName evidence="6">Uncharacterized protein</fullName>
    </submittedName>
</protein>
<evidence type="ECO:0000256" key="2">
    <source>
        <dbReference type="ARBA" id="ARBA00023002"/>
    </source>
</evidence>
<evidence type="ECO:0000259" key="4">
    <source>
        <dbReference type="Pfam" id="PF01113"/>
    </source>
</evidence>
<dbReference type="PANTHER" id="PTHR42858:SF1">
    <property type="entry name" value="LD15494P"/>
    <property type="match status" value="1"/>
</dbReference>
<dbReference type="Pfam" id="PF00155">
    <property type="entry name" value="Aminotran_1_2"/>
    <property type="match status" value="1"/>
</dbReference>
<keyword evidence="1" id="KW-0521">NADP</keyword>
<dbReference type="Gene3D" id="3.90.1150.10">
    <property type="entry name" value="Aspartate Aminotransferase, domain 1"/>
    <property type="match status" value="1"/>
</dbReference>
<dbReference type="Gene3D" id="3.30.360.10">
    <property type="entry name" value="Dihydrodipicolinate Reductase, domain 2"/>
    <property type="match status" value="1"/>
</dbReference>
<dbReference type="SUPFAM" id="SSF55347">
    <property type="entry name" value="Glyceraldehyde-3-phosphate dehydrogenase-like, C-terminal domain"/>
    <property type="match status" value="1"/>
</dbReference>
<evidence type="ECO:0000259" key="5">
    <source>
        <dbReference type="Pfam" id="PF05173"/>
    </source>
</evidence>
<dbReference type="GO" id="GO:0030170">
    <property type="term" value="F:pyridoxal phosphate binding"/>
    <property type="evidence" value="ECO:0007669"/>
    <property type="project" value="InterPro"/>
</dbReference>
<sequence>MPTYGQYDVPNSDTMVNLGVGQPDNRVLPLNLVKDAMRKFIDEENNPEVLQYGDIPGYKRFRIKVADWLSKQCYQDIPDTLDYERDFEFKVNEDELFITNGVTHALHLIMTAHMYQEDTILVEDPTYFIMINIFKEFGLNVMPINMENDGIDIAMLDDTLTNIACTQEKVFLYTIPINHNPTGITMCHQKRIALAELCNKYNNFYIIADEVYHFLSWEDQNEKLLPLADYHPNITSIGSFSKILAPSLRLGWIYQNTKFPTVDVQESLLLSIINCGLYDSTGGTGVISSYITEVLIDNGELNNYIKECQQNLCKRTKVICDGLVSLREKGLIEFKEPNGGYFVWIKVNNISADDLLLESIKNKVKFHPGWKFTCNSNEFNNCIRLSVSYYDEVDLKIGVDRLTNTILNFNKINIAVLGANGRLGKLIVEEIKKNDMFVFVGGITRDMDLAHLNHKHNLIIDVSSPEGTNELINKLNTCNLKIPLLIGTTGDHTLQTIVDYATKAPVALISNFSDGLAIINQFSNIINNLSDEWKFNMEETHHINKKDAPSGTATSWCNTLNRDCLIDSIREGDVFGKHKLILSSPNEDIVIQHTSKNRNIFAEGCMKYVDWIMEQKSGLYDKINFLKYKHPRIRKYSATGNVLIIAEFINQQKWSNFVSNEALKDKDLDGVIFIERFNNHLTKEMNTKWTYYNRDGSQVPFCGNGVRCIGKYLGENYKELTGSIVNPSLLVSNYKIEDSNIYFNSPIPVKTTGTELDKLRKVTNEFEFIDIHDISIVSIGVPHIVIECNCNIFELDESLINYVSNSIHTSFSSNYNINFVNVIDDTNFRIRTYERGVDRETGSCGSGCLASFYHLYNTKKLLSNCSIHLVKDGILNVYVDTNDTTPKYHLGGIVNKLN</sequence>
<dbReference type="SUPFAM" id="SSF54506">
    <property type="entry name" value="Diaminopimelate epimerase-like"/>
    <property type="match status" value="2"/>
</dbReference>
<dbReference type="AlphaFoldDB" id="A0A6C0IVS3"/>
<dbReference type="GO" id="GO:0008837">
    <property type="term" value="F:diaminopimelate epimerase activity"/>
    <property type="evidence" value="ECO:0007669"/>
    <property type="project" value="InterPro"/>
</dbReference>
<dbReference type="InterPro" id="IPR018510">
    <property type="entry name" value="DAP_epimerase_AS"/>
</dbReference>
<accession>A0A6C0IVS3</accession>
<dbReference type="Pfam" id="PF05173">
    <property type="entry name" value="DapB_C"/>
    <property type="match status" value="1"/>
</dbReference>
<dbReference type="Pfam" id="PF01113">
    <property type="entry name" value="DapB_N"/>
    <property type="match status" value="1"/>
</dbReference>
<dbReference type="GO" id="GO:0008839">
    <property type="term" value="F:4-hydroxy-tetrahydrodipicolinate reductase"/>
    <property type="evidence" value="ECO:0007669"/>
    <property type="project" value="InterPro"/>
</dbReference>
<dbReference type="Gene3D" id="3.40.640.10">
    <property type="entry name" value="Type I PLP-dependent aspartate aminotransferase-like (Major domain)"/>
    <property type="match status" value="1"/>
</dbReference>
<dbReference type="InterPro" id="IPR001653">
    <property type="entry name" value="DAP_epimerase_DapF"/>
</dbReference>
<dbReference type="InterPro" id="IPR015424">
    <property type="entry name" value="PyrdxlP-dep_Trfase"/>
</dbReference>